<evidence type="ECO:0000256" key="6">
    <source>
        <dbReference type="PIRNR" id="PIRNR018968"/>
    </source>
</evidence>
<feature type="transmembrane region" description="Helical" evidence="6">
    <location>
        <begin position="232"/>
        <end position="258"/>
    </location>
</feature>
<sequence>MTFRQFAFNNIMRNKRTYLAHFLSSAFSVMIFFTYALLLFHPNLQGELASTSKTMSQLATMGMRVSQYLIFIFSFFFLLYSVSAFLKIRKKEFGILMTLGMSPKQLNKLVFIENMMIGMAAIITGILIGLVFSKLILLISASILYIEKGLAFYIPIQAVWTTAGAFFLLFVLISLFTSRTGTRVQLTELIRSDEKPKPEPKASLILSLLAVLLIGAGYAMVFLFAVQRLFSLILLAAGVGFVVLGTYFLFTQLSVYVIRALKKKERLFFNKINLLTLSELSYRMKDNAVMFFIVAVISASAFTGIGTSLAIADPGLAEMTNPFAYSYSSSPDNRLKEKHLQEIKDQLEGANLSYREAKVVPDYTENGKTILKLSEYNQLAVALGYPAESLNEEEAILVPGTIAEKDRFKKNDRLPVSATLMQGKLDISLTVKKAAPYMVLPSFRNIVVVADSLYDRISESSGLQEYYYFAVDQWQKSRGVALALAERIPPDPEADYYLSSLVFEWLSSKQSNGILLIVSVLVGVVFFTFAASFIYFRLYADLERDERQYQMISKIGLSKSELRRMVTRQLLLLFFLPIVLAVIHSGVAFMALQFLVDYSIAYNSLIVFSSFVLVQLVYFFVIRWRYLGHLYQKLV</sequence>
<evidence type="ECO:0000259" key="7">
    <source>
        <dbReference type="Pfam" id="PF02687"/>
    </source>
</evidence>
<organism evidence="8 9">
    <name type="scientific">Paenibacillus residui</name>
    <dbReference type="NCBI Taxonomy" id="629724"/>
    <lineage>
        <taxon>Bacteria</taxon>
        <taxon>Bacillati</taxon>
        <taxon>Bacillota</taxon>
        <taxon>Bacilli</taxon>
        <taxon>Bacillales</taxon>
        <taxon>Paenibacillaceae</taxon>
        <taxon>Paenibacillus</taxon>
    </lineage>
</organism>
<keyword evidence="6" id="KW-0813">Transport</keyword>
<comment type="subcellular location">
    <subcellularLocation>
        <location evidence="1 6">Cell membrane</location>
        <topology evidence="1 6">Multi-pass membrane protein</topology>
    </subcellularLocation>
</comment>
<feature type="transmembrane region" description="Helical" evidence="6">
    <location>
        <begin position="600"/>
        <end position="621"/>
    </location>
</feature>
<feature type="transmembrane region" description="Helical" evidence="6">
    <location>
        <begin position="570"/>
        <end position="594"/>
    </location>
</feature>
<evidence type="ECO:0000256" key="4">
    <source>
        <dbReference type="ARBA" id="ARBA00022989"/>
    </source>
</evidence>
<reference evidence="9" key="1">
    <citation type="journal article" date="2019" name="Int. J. Syst. Evol. Microbiol.">
        <title>The Global Catalogue of Microorganisms (GCM) 10K type strain sequencing project: providing services to taxonomists for standard genome sequencing and annotation.</title>
        <authorList>
            <consortium name="The Broad Institute Genomics Platform"/>
            <consortium name="The Broad Institute Genome Sequencing Center for Infectious Disease"/>
            <person name="Wu L."/>
            <person name="Ma J."/>
        </authorList>
    </citation>
    <scope>NUCLEOTIDE SEQUENCE [LARGE SCALE GENOMIC DNA]</scope>
    <source>
        <strain evidence="9">CCUG 57263</strain>
    </source>
</reference>
<feature type="transmembrane region" description="Helical" evidence="6">
    <location>
        <begin position="204"/>
        <end position="226"/>
    </location>
</feature>
<evidence type="ECO:0000256" key="5">
    <source>
        <dbReference type="ARBA" id="ARBA00023136"/>
    </source>
</evidence>
<dbReference type="EMBL" id="JBHTIU010000027">
    <property type="protein sequence ID" value="MFD0868917.1"/>
    <property type="molecule type" value="Genomic_DNA"/>
</dbReference>
<feature type="transmembrane region" description="Helical" evidence="6">
    <location>
        <begin position="288"/>
        <end position="312"/>
    </location>
</feature>
<evidence type="ECO:0000256" key="1">
    <source>
        <dbReference type="ARBA" id="ARBA00004651"/>
    </source>
</evidence>
<dbReference type="InterPro" id="IPR027022">
    <property type="entry name" value="ABC_permease_BceB-typ"/>
</dbReference>
<feature type="domain" description="ABC3 transporter permease C-terminal" evidence="7">
    <location>
        <begin position="69"/>
        <end position="180"/>
    </location>
</feature>
<dbReference type="Pfam" id="PF02687">
    <property type="entry name" value="FtsX"/>
    <property type="match status" value="1"/>
</dbReference>
<gene>
    <name evidence="8" type="ORF">ACFQ03_07130</name>
</gene>
<evidence type="ECO:0000256" key="2">
    <source>
        <dbReference type="ARBA" id="ARBA00022475"/>
    </source>
</evidence>
<dbReference type="PANTHER" id="PTHR46795:SF2">
    <property type="entry name" value="ABC TRANSPORTER, PERMEASE PROTEIN"/>
    <property type="match status" value="1"/>
</dbReference>
<name>A0ABW3D6C8_9BACL</name>
<protein>
    <submittedName>
        <fullName evidence="8">ABC transporter permease</fullName>
    </submittedName>
</protein>
<keyword evidence="3 6" id="KW-0812">Transmembrane</keyword>
<dbReference type="InterPro" id="IPR052536">
    <property type="entry name" value="ABC-4_Integral_Memb_Prot"/>
</dbReference>
<dbReference type="PANTHER" id="PTHR46795">
    <property type="entry name" value="ABC TRANSPORTER PERMEASE-RELATED-RELATED"/>
    <property type="match status" value="1"/>
</dbReference>
<evidence type="ECO:0000256" key="3">
    <source>
        <dbReference type="ARBA" id="ARBA00022692"/>
    </source>
</evidence>
<comment type="similarity">
    <text evidence="6">Belongs to the ABC-4 integral membrane protein family.</text>
</comment>
<feature type="transmembrane region" description="Helical" evidence="6">
    <location>
        <begin position="20"/>
        <end position="40"/>
    </location>
</feature>
<dbReference type="PIRSF" id="PIRSF018968">
    <property type="entry name" value="ABC_permease_BceB"/>
    <property type="match status" value="1"/>
</dbReference>
<feature type="transmembrane region" description="Helical" evidence="6">
    <location>
        <begin position="68"/>
        <end position="88"/>
    </location>
</feature>
<keyword evidence="9" id="KW-1185">Reference proteome</keyword>
<keyword evidence="5 6" id="KW-0472">Membrane</keyword>
<proteinExistence type="inferred from homology"/>
<comment type="caution">
    <text evidence="8">The sequence shown here is derived from an EMBL/GenBank/DDBJ whole genome shotgun (WGS) entry which is preliminary data.</text>
</comment>
<feature type="transmembrane region" description="Helical" evidence="6">
    <location>
        <begin position="109"/>
        <end position="132"/>
    </location>
</feature>
<evidence type="ECO:0000313" key="9">
    <source>
        <dbReference type="Proteomes" id="UP001597120"/>
    </source>
</evidence>
<keyword evidence="4 6" id="KW-1133">Transmembrane helix</keyword>
<dbReference type="InterPro" id="IPR003838">
    <property type="entry name" value="ABC3_permease_C"/>
</dbReference>
<dbReference type="RefSeq" id="WP_144933727.1">
    <property type="nucleotide sequence ID" value="NZ_JBHTIU010000027.1"/>
</dbReference>
<feature type="transmembrane region" description="Helical" evidence="6">
    <location>
        <begin position="514"/>
        <end position="538"/>
    </location>
</feature>
<feature type="transmembrane region" description="Helical" evidence="6">
    <location>
        <begin position="152"/>
        <end position="176"/>
    </location>
</feature>
<evidence type="ECO:0000313" key="8">
    <source>
        <dbReference type="EMBL" id="MFD0868917.1"/>
    </source>
</evidence>
<dbReference type="Proteomes" id="UP001597120">
    <property type="component" value="Unassembled WGS sequence"/>
</dbReference>
<keyword evidence="2 6" id="KW-1003">Cell membrane</keyword>
<accession>A0ABW3D6C8</accession>